<evidence type="ECO:0000313" key="2">
    <source>
        <dbReference type="EMBL" id="GFY24227.1"/>
    </source>
</evidence>
<sequence>MRNNNKSRGSCTSGEGWRNPKAGWSNEADALAGSKRGSSSADMVAEWSRYRIVAGLVTNSSPVPLKTRRVGQRCTLNLSRAQAFSRWCGVVVRRGGASSGTSIPANLGDTGGDSITHRTDRNPTTATRISIQWDAQGHTERHAGSLHSLPGLTPERTDKL</sequence>
<feature type="region of interest" description="Disordered" evidence="1">
    <location>
        <begin position="135"/>
        <end position="160"/>
    </location>
</feature>
<dbReference type="AlphaFoldDB" id="A0A8X7BB30"/>
<feature type="region of interest" description="Disordered" evidence="1">
    <location>
        <begin position="1"/>
        <end position="24"/>
    </location>
</feature>
<feature type="region of interest" description="Disordered" evidence="1">
    <location>
        <begin position="102"/>
        <end position="121"/>
    </location>
</feature>
<protein>
    <submittedName>
        <fullName evidence="2">Uncharacterized protein</fullName>
    </submittedName>
</protein>
<dbReference type="EMBL" id="BMAU01021369">
    <property type="protein sequence ID" value="GFY24227.1"/>
    <property type="molecule type" value="Genomic_DNA"/>
</dbReference>
<keyword evidence="3" id="KW-1185">Reference proteome</keyword>
<gene>
    <name evidence="2" type="primary">NCL1_19175</name>
    <name evidence="2" type="ORF">TNCV_1012781</name>
</gene>
<reference evidence="2" key="1">
    <citation type="submission" date="2020-08" db="EMBL/GenBank/DDBJ databases">
        <title>Multicomponent nature underlies the extraordinary mechanical properties of spider dragline silk.</title>
        <authorList>
            <person name="Kono N."/>
            <person name="Nakamura H."/>
            <person name="Mori M."/>
            <person name="Yoshida Y."/>
            <person name="Ohtoshi R."/>
            <person name="Malay A.D."/>
            <person name="Moran D.A.P."/>
            <person name="Tomita M."/>
            <person name="Numata K."/>
            <person name="Arakawa K."/>
        </authorList>
    </citation>
    <scope>NUCLEOTIDE SEQUENCE</scope>
</reference>
<proteinExistence type="predicted"/>
<accession>A0A8X7BB30</accession>
<comment type="caution">
    <text evidence="2">The sequence shown here is derived from an EMBL/GenBank/DDBJ whole genome shotgun (WGS) entry which is preliminary data.</text>
</comment>
<feature type="compositionally biased region" description="Polar residues" evidence="1">
    <location>
        <begin position="1"/>
        <end position="13"/>
    </location>
</feature>
<organism evidence="2 3">
    <name type="scientific">Trichonephila clavipes</name>
    <name type="common">Golden silk orbweaver</name>
    <name type="synonym">Nephila clavipes</name>
    <dbReference type="NCBI Taxonomy" id="2585209"/>
    <lineage>
        <taxon>Eukaryota</taxon>
        <taxon>Metazoa</taxon>
        <taxon>Ecdysozoa</taxon>
        <taxon>Arthropoda</taxon>
        <taxon>Chelicerata</taxon>
        <taxon>Arachnida</taxon>
        <taxon>Araneae</taxon>
        <taxon>Araneomorphae</taxon>
        <taxon>Entelegynae</taxon>
        <taxon>Araneoidea</taxon>
        <taxon>Nephilidae</taxon>
        <taxon>Trichonephila</taxon>
    </lineage>
</organism>
<evidence type="ECO:0000313" key="3">
    <source>
        <dbReference type="Proteomes" id="UP000887159"/>
    </source>
</evidence>
<name>A0A8X7BB30_TRICX</name>
<dbReference type="Proteomes" id="UP000887159">
    <property type="component" value="Unassembled WGS sequence"/>
</dbReference>
<evidence type="ECO:0000256" key="1">
    <source>
        <dbReference type="SAM" id="MobiDB-lite"/>
    </source>
</evidence>